<dbReference type="GO" id="GO:0006508">
    <property type="term" value="P:proteolysis"/>
    <property type="evidence" value="ECO:0007669"/>
    <property type="project" value="UniProtKB-KW"/>
</dbReference>
<dbReference type="PROSITE" id="PS00137">
    <property type="entry name" value="SUBTILASE_HIS"/>
    <property type="match status" value="1"/>
</dbReference>
<dbReference type="PROSITE" id="PS00138">
    <property type="entry name" value="SUBTILASE_SER"/>
    <property type="match status" value="1"/>
</dbReference>
<dbReference type="PANTHER" id="PTHR43806:SF11">
    <property type="entry name" value="CEREVISIN-RELATED"/>
    <property type="match status" value="1"/>
</dbReference>
<feature type="chain" id="PRO_5009245352" evidence="7">
    <location>
        <begin position="26"/>
        <end position="391"/>
    </location>
</feature>
<feature type="transmembrane region" description="Helical" evidence="6">
    <location>
        <begin position="360"/>
        <end position="380"/>
    </location>
</feature>
<dbReference type="STRING" id="38302.SAMN04488535_1947"/>
<keyword evidence="6" id="KW-0472">Membrane</keyword>
<keyword evidence="6" id="KW-1133">Transmembrane helix</keyword>
<keyword evidence="2 5" id="KW-0645">Protease</keyword>
<evidence type="ECO:0000256" key="4">
    <source>
        <dbReference type="ARBA" id="ARBA00022825"/>
    </source>
</evidence>
<feature type="active site" description="Charge relay system" evidence="5">
    <location>
        <position position="63"/>
    </location>
</feature>
<accession>A0A1G9QK55</accession>
<evidence type="ECO:0000256" key="2">
    <source>
        <dbReference type="ARBA" id="ARBA00022670"/>
    </source>
</evidence>
<dbReference type="InterPro" id="IPR022398">
    <property type="entry name" value="Peptidase_S8_His-AS"/>
</dbReference>
<comment type="similarity">
    <text evidence="1 5">Belongs to the peptidase S8 family.</text>
</comment>
<evidence type="ECO:0000313" key="10">
    <source>
        <dbReference type="Proteomes" id="UP000199350"/>
    </source>
</evidence>
<dbReference type="PRINTS" id="PR00723">
    <property type="entry name" value="SUBTILISIN"/>
</dbReference>
<evidence type="ECO:0000256" key="3">
    <source>
        <dbReference type="ARBA" id="ARBA00022801"/>
    </source>
</evidence>
<protein>
    <submittedName>
        <fullName evidence="9">Membrane-anchored mycosin MYCP</fullName>
    </submittedName>
</protein>
<dbReference type="SUPFAM" id="SSF52743">
    <property type="entry name" value="Subtilisin-like"/>
    <property type="match status" value="1"/>
</dbReference>
<keyword evidence="7" id="KW-0732">Signal</keyword>
<proteinExistence type="inferred from homology"/>
<dbReference type="PROSITE" id="PS51892">
    <property type="entry name" value="SUBTILASE"/>
    <property type="match status" value="1"/>
</dbReference>
<dbReference type="PANTHER" id="PTHR43806">
    <property type="entry name" value="PEPTIDASE S8"/>
    <property type="match status" value="1"/>
</dbReference>
<dbReference type="InterPro" id="IPR000209">
    <property type="entry name" value="Peptidase_S8/S53_dom"/>
</dbReference>
<evidence type="ECO:0000256" key="7">
    <source>
        <dbReference type="SAM" id="SignalP"/>
    </source>
</evidence>
<keyword evidence="10" id="KW-1185">Reference proteome</keyword>
<feature type="signal peptide" evidence="7">
    <location>
        <begin position="1"/>
        <end position="25"/>
    </location>
</feature>
<keyword evidence="6" id="KW-0812">Transmembrane</keyword>
<evidence type="ECO:0000256" key="6">
    <source>
        <dbReference type="SAM" id="Phobius"/>
    </source>
</evidence>
<dbReference type="Gene3D" id="3.40.50.200">
    <property type="entry name" value="Peptidase S8/S53 domain"/>
    <property type="match status" value="1"/>
</dbReference>
<feature type="active site" description="Charge relay system" evidence="5">
    <location>
        <position position="96"/>
    </location>
</feature>
<dbReference type="InterPro" id="IPR015500">
    <property type="entry name" value="Peptidase_S8_subtilisin-rel"/>
</dbReference>
<feature type="active site" description="Charge relay system" evidence="5">
    <location>
        <position position="284"/>
    </location>
</feature>
<dbReference type="InterPro" id="IPR050131">
    <property type="entry name" value="Peptidase_S8_subtilisin-like"/>
</dbReference>
<evidence type="ECO:0000313" key="9">
    <source>
        <dbReference type="EMBL" id="SDM10857.1"/>
    </source>
</evidence>
<evidence type="ECO:0000256" key="5">
    <source>
        <dbReference type="PROSITE-ProRule" id="PRU01240"/>
    </source>
</evidence>
<keyword evidence="4 5" id="KW-0720">Serine protease</keyword>
<reference evidence="10" key="1">
    <citation type="submission" date="2016-10" db="EMBL/GenBank/DDBJ databases">
        <authorList>
            <person name="Varghese N."/>
            <person name="Submissions S."/>
        </authorList>
    </citation>
    <scope>NUCLEOTIDE SEQUENCE [LARGE SCALE GENOMIC DNA]</scope>
    <source>
        <strain evidence="10">DSM 20632</strain>
    </source>
</reference>
<name>A0A1G9QK55_9CORY</name>
<dbReference type="Pfam" id="PF00082">
    <property type="entry name" value="Peptidase_S8"/>
    <property type="match status" value="1"/>
</dbReference>
<dbReference type="RefSeq" id="WP_231908443.1">
    <property type="nucleotide sequence ID" value="NZ_LT629700.1"/>
</dbReference>
<dbReference type="GO" id="GO:0004252">
    <property type="term" value="F:serine-type endopeptidase activity"/>
    <property type="evidence" value="ECO:0007669"/>
    <property type="project" value="UniProtKB-UniRule"/>
</dbReference>
<organism evidence="9 10">
    <name type="scientific">Corynebacterium mycetoides</name>
    <dbReference type="NCBI Taxonomy" id="38302"/>
    <lineage>
        <taxon>Bacteria</taxon>
        <taxon>Bacillati</taxon>
        <taxon>Actinomycetota</taxon>
        <taxon>Actinomycetes</taxon>
        <taxon>Mycobacteriales</taxon>
        <taxon>Corynebacteriaceae</taxon>
        <taxon>Corynebacterium</taxon>
    </lineage>
</organism>
<evidence type="ECO:0000256" key="1">
    <source>
        <dbReference type="ARBA" id="ARBA00011073"/>
    </source>
</evidence>
<dbReference type="InterPro" id="IPR023828">
    <property type="entry name" value="Peptidase_S8_Ser-AS"/>
</dbReference>
<feature type="domain" description="Peptidase S8/S53" evidence="8">
    <location>
        <begin position="54"/>
        <end position="320"/>
    </location>
</feature>
<dbReference type="Proteomes" id="UP000199350">
    <property type="component" value="Chromosome I"/>
</dbReference>
<dbReference type="InterPro" id="IPR036852">
    <property type="entry name" value="Peptidase_S8/S53_dom_sf"/>
</dbReference>
<evidence type="ECO:0000259" key="8">
    <source>
        <dbReference type="Pfam" id="PF00082"/>
    </source>
</evidence>
<sequence>MPRRFLLASAAAACVLAQAAAPATAQDTACAVPAPVGSPPPPGWAGELRGLATGAGVRVAVIDTGVTPSPELDQLVPGADFVVPEAPQPLRDCDAHGTVVAGIIAANTVGIAPKAEVISIRQTSAHYRSREADNPAGDEPSSGNLRTLADAIHNALDLGAHVINMSVVSCVDPRVAPRVDTSGLDVALNRAEEQGAVVVAAAGNLTGECRQGSRVFPAHSPTVLTVGSRSDDYSLADYSVAIPDGAVALSARGHAPVAPSPDGNGWAEGTYDQQGEVIPFEGTSFAAPVITGSVALLKQRRPELTPAQVREIVAAAAEPNGGAIDPVDVASQLAPEVREPASPLVIEPVQQPASAAPRRWLLVAAGLAAATFATLAGAAVRRPSGQRKQPA</sequence>
<gene>
    <name evidence="9" type="ORF">SAMN04488535_1947</name>
</gene>
<dbReference type="EMBL" id="LT629700">
    <property type="protein sequence ID" value="SDM10857.1"/>
    <property type="molecule type" value="Genomic_DNA"/>
</dbReference>
<keyword evidence="3 5" id="KW-0378">Hydrolase</keyword>
<dbReference type="AlphaFoldDB" id="A0A1G9QK55"/>